<dbReference type="Pfam" id="PF00497">
    <property type="entry name" value="SBP_bac_3"/>
    <property type="match status" value="1"/>
</dbReference>
<evidence type="ECO:0000256" key="1">
    <source>
        <dbReference type="ARBA" id="ARBA00004196"/>
    </source>
</evidence>
<feature type="domain" description="Solute-binding protein family 3/N-terminal" evidence="6">
    <location>
        <begin position="46"/>
        <end position="271"/>
    </location>
</feature>
<evidence type="ECO:0000313" key="10">
    <source>
        <dbReference type="Proteomes" id="UP000261257"/>
    </source>
</evidence>
<reference evidence="7 9" key="1">
    <citation type="submission" date="2015-09" db="EMBL/GenBank/DDBJ databases">
        <authorList>
            <consortium name="Pathogen Informatics"/>
        </authorList>
    </citation>
    <scope>NUCLEOTIDE SEQUENCE [LARGE SCALE GENOMIC DNA]</scope>
    <source>
        <strain evidence="7 9">2789STDY5608850</strain>
    </source>
</reference>
<dbReference type="InterPro" id="IPR018313">
    <property type="entry name" value="SBP_3_CS"/>
</dbReference>
<evidence type="ECO:0000256" key="3">
    <source>
        <dbReference type="ARBA" id="ARBA00022729"/>
    </source>
</evidence>
<evidence type="ECO:0000313" key="7">
    <source>
        <dbReference type="EMBL" id="CUN87847.1"/>
    </source>
</evidence>
<dbReference type="InterPro" id="IPR001638">
    <property type="entry name" value="Solute-binding_3/MltF_N"/>
</dbReference>
<name>A0A174AHI6_9FIRM</name>
<evidence type="ECO:0000313" key="9">
    <source>
        <dbReference type="Proteomes" id="UP000095651"/>
    </source>
</evidence>
<comment type="similarity">
    <text evidence="2 4">Belongs to the bacterial solute-binding protein 3 family.</text>
</comment>
<dbReference type="Proteomes" id="UP000095651">
    <property type="component" value="Unassembled WGS sequence"/>
</dbReference>
<dbReference type="EMBL" id="CYZE01000002">
    <property type="protein sequence ID" value="CUN87847.1"/>
    <property type="molecule type" value="Genomic_DNA"/>
</dbReference>
<dbReference type="PROSITE" id="PS01039">
    <property type="entry name" value="SBP_BACTERIAL_3"/>
    <property type="match status" value="1"/>
</dbReference>
<accession>A0A174AHI6</accession>
<protein>
    <submittedName>
        <fullName evidence="8">Amino acid ABC transporter substrate-binding protein</fullName>
    </submittedName>
    <submittedName>
        <fullName evidence="7">Amino acid binding protein</fullName>
    </submittedName>
</protein>
<proteinExistence type="inferred from homology"/>
<evidence type="ECO:0000256" key="4">
    <source>
        <dbReference type="RuleBase" id="RU003744"/>
    </source>
</evidence>
<dbReference type="RefSeq" id="WP_055653612.1">
    <property type="nucleotide sequence ID" value="NZ_CABIXC010000002.1"/>
</dbReference>
<keyword evidence="3 5" id="KW-0732">Signal</keyword>
<dbReference type="PROSITE" id="PS51257">
    <property type="entry name" value="PROKAR_LIPOPROTEIN"/>
    <property type="match status" value="1"/>
</dbReference>
<feature type="chain" id="PRO_5042333679" evidence="5">
    <location>
        <begin position="19"/>
        <end position="281"/>
    </location>
</feature>
<comment type="subcellular location">
    <subcellularLocation>
        <location evidence="1">Cell envelope</location>
    </subcellularLocation>
</comment>
<evidence type="ECO:0000259" key="6">
    <source>
        <dbReference type="SMART" id="SM00062"/>
    </source>
</evidence>
<evidence type="ECO:0000256" key="2">
    <source>
        <dbReference type="ARBA" id="ARBA00010333"/>
    </source>
</evidence>
<dbReference type="GO" id="GO:0030313">
    <property type="term" value="C:cell envelope"/>
    <property type="evidence" value="ECO:0007669"/>
    <property type="project" value="UniProtKB-SubCell"/>
</dbReference>
<sequence>MKRTIAVLLAVISAVSLAACGSKTQANSAENGGADNSLQTVLDRGTLRAGAEGNWNPFIYNDLATGDLVGYEVEIVEEIAKRMGVKVEWSIANQWDGVIAGLQANRYDVVFCGCTLANLESAPDCVGTIPYREDPIVLVVADDNSEIKSWDDLTGKLSANALTGDYGAIAKQYGAELTNASLEQAMELIVQHRVDCSVNSQIAINTYMAEKPDTPVKVAAKYEYPTPEEAYSYGMILKNKVTLTEKINEILQEMLDDGYCRDLAVKYFGQDVADNISLYQK</sequence>
<feature type="signal peptide" evidence="5">
    <location>
        <begin position="1"/>
        <end position="18"/>
    </location>
</feature>
<organism evidence="7 9">
    <name type="scientific">Hungatella hathewayi</name>
    <dbReference type="NCBI Taxonomy" id="154046"/>
    <lineage>
        <taxon>Bacteria</taxon>
        <taxon>Bacillati</taxon>
        <taxon>Bacillota</taxon>
        <taxon>Clostridia</taxon>
        <taxon>Lachnospirales</taxon>
        <taxon>Lachnospiraceae</taxon>
        <taxon>Hungatella</taxon>
    </lineage>
</organism>
<evidence type="ECO:0000256" key="5">
    <source>
        <dbReference type="SAM" id="SignalP"/>
    </source>
</evidence>
<dbReference type="AlphaFoldDB" id="A0A174AHI6"/>
<dbReference type="SMART" id="SM00062">
    <property type="entry name" value="PBPb"/>
    <property type="match status" value="1"/>
</dbReference>
<dbReference type="PANTHER" id="PTHR35936">
    <property type="entry name" value="MEMBRANE-BOUND LYTIC MUREIN TRANSGLYCOSYLASE F"/>
    <property type="match status" value="1"/>
</dbReference>
<dbReference type="PANTHER" id="PTHR35936:SF19">
    <property type="entry name" value="AMINO-ACID-BINDING PROTEIN YXEM-RELATED"/>
    <property type="match status" value="1"/>
</dbReference>
<dbReference type="Proteomes" id="UP000261257">
    <property type="component" value="Unassembled WGS sequence"/>
</dbReference>
<evidence type="ECO:0000313" key="8">
    <source>
        <dbReference type="EMBL" id="RGM02822.1"/>
    </source>
</evidence>
<gene>
    <name evidence="7" type="primary">tcyA</name>
    <name evidence="8" type="ORF">DXC39_17465</name>
    <name evidence="7" type="ORF">ERS852407_01337</name>
</gene>
<dbReference type="SUPFAM" id="SSF53850">
    <property type="entry name" value="Periplasmic binding protein-like II"/>
    <property type="match status" value="1"/>
</dbReference>
<reference evidence="8 10" key="2">
    <citation type="submission" date="2018-08" db="EMBL/GenBank/DDBJ databases">
        <title>A genome reference for cultivated species of the human gut microbiota.</title>
        <authorList>
            <person name="Zou Y."/>
            <person name="Xue W."/>
            <person name="Luo G."/>
        </authorList>
    </citation>
    <scope>NUCLEOTIDE SEQUENCE [LARGE SCALE GENOMIC DNA]</scope>
    <source>
        <strain evidence="8 10">TF05-11AC</strain>
    </source>
</reference>
<dbReference type="EMBL" id="QSSQ01000018">
    <property type="protein sequence ID" value="RGM02822.1"/>
    <property type="molecule type" value="Genomic_DNA"/>
</dbReference>
<dbReference type="Gene3D" id="3.40.190.10">
    <property type="entry name" value="Periplasmic binding protein-like II"/>
    <property type="match status" value="2"/>
</dbReference>